<evidence type="ECO:0000256" key="1">
    <source>
        <dbReference type="ARBA" id="ARBA00001947"/>
    </source>
</evidence>
<proteinExistence type="inferred from homology"/>
<dbReference type="Gene3D" id="3.90.180.10">
    <property type="entry name" value="Medium-chain alcohol dehydrogenases, catalytic domain"/>
    <property type="match status" value="1"/>
</dbReference>
<dbReference type="Proteomes" id="UP000199302">
    <property type="component" value="Unassembled WGS sequence"/>
</dbReference>
<keyword evidence="5" id="KW-0560">Oxidoreductase</keyword>
<gene>
    <name evidence="9" type="ORF">SAMN04515673_10483</name>
</gene>
<sequence length="352" mass="37199">MTPSAPLGAVLHGPKDLRLEPVPAEPLGPRDVRVRLGAAGICGSDQHYFHNARMGNFVLKTPFALGHEMSGDVIDCGSEVARLSPGDRVVIDPALVCGQCSDCRAGRNNLCRKVAFMGSASHDPHLDGGYRESFVVAEQRCVKAPGETPHELLCVTEPLSVAVHAVARAGPMLGRDVVIAGAGTIGALIAAVVRAAGAARICVSDPSAFRRDRVLKMGASDVMAPQMGDVVPAIDARGGAFDVAFEASGHASAFSDVIRMTRRGGRAVLVGMIPSQNCDVPFNQMTAREIDLVSTFRQNNVFESSARMLVEGVIDPGPIITGRFPLTSVLDAFSASFRSEEHIKVLLTNPAR</sequence>
<evidence type="ECO:0000256" key="4">
    <source>
        <dbReference type="ARBA" id="ARBA00022833"/>
    </source>
</evidence>
<name>A0A1I6DLV1_9RHOB</name>
<organism evidence="9 10">
    <name type="scientific">Poseidonocella sedimentorum</name>
    <dbReference type="NCBI Taxonomy" id="871652"/>
    <lineage>
        <taxon>Bacteria</taxon>
        <taxon>Pseudomonadati</taxon>
        <taxon>Pseudomonadota</taxon>
        <taxon>Alphaproteobacteria</taxon>
        <taxon>Rhodobacterales</taxon>
        <taxon>Roseobacteraceae</taxon>
        <taxon>Poseidonocella</taxon>
    </lineage>
</organism>
<evidence type="ECO:0000256" key="6">
    <source>
        <dbReference type="RuleBase" id="RU361277"/>
    </source>
</evidence>
<dbReference type="Pfam" id="PF08240">
    <property type="entry name" value="ADH_N"/>
    <property type="match status" value="1"/>
</dbReference>
<dbReference type="GO" id="GO:0008270">
    <property type="term" value="F:zinc ion binding"/>
    <property type="evidence" value="ECO:0007669"/>
    <property type="project" value="InterPro"/>
</dbReference>
<dbReference type="InterPro" id="IPR002328">
    <property type="entry name" value="ADH_Zn_CS"/>
</dbReference>
<dbReference type="PANTHER" id="PTHR43161">
    <property type="entry name" value="SORBITOL DEHYDROGENASE"/>
    <property type="match status" value="1"/>
</dbReference>
<dbReference type="InterPro" id="IPR036291">
    <property type="entry name" value="NAD(P)-bd_dom_sf"/>
</dbReference>
<dbReference type="AlphaFoldDB" id="A0A1I6DLV1"/>
<evidence type="ECO:0000256" key="3">
    <source>
        <dbReference type="ARBA" id="ARBA00022723"/>
    </source>
</evidence>
<evidence type="ECO:0000313" key="9">
    <source>
        <dbReference type="EMBL" id="SFR06404.1"/>
    </source>
</evidence>
<dbReference type="EMBL" id="FOYI01000004">
    <property type="protein sequence ID" value="SFR06404.1"/>
    <property type="molecule type" value="Genomic_DNA"/>
</dbReference>
<evidence type="ECO:0000256" key="2">
    <source>
        <dbReference type="ARBA" id="ARBA00008072"/>
    </source>
</evidence>
<dbReference type="SUPFAM" id="SSF51735">
    <property type="entry name" value="NAD(P)-binding Rossmann-fold domains"/>
    <property type="match status" value="1"/>
</dbReference>
<evidence type="ECO:0000259" key="8">
    <source>
        <dbReference type="Pfam" id="PF08240"/>
    </source>
</evidence>
<dbReference type="PANTHER" id="PTHR43161:SF9">
    <property type="entry name" value="SORBITOL DEHYDROGENASE"/>
    <property type="match status" value="1"/>
</dbReference>
<dbReference type="PROSITE" id="PS00059">
    <property type="entry name" value="ADH_ZINC"/>
    <property type="match status" value="1"/>
</dbReference>
<feature type="domain" description="Alcohol dehydrogenase-like N-terminal" evidence="8">
    <location>
        <begin position="28"/>
        <end position="145"/>
    </location>
</feature>
<keyword evidence="4 6" id="KW-0862">Zinc</keyword>
<accession>A0A1I6DLV1</accession>
<dbReference type="GO" id="GO:0016491">
    <property type="term" value="F:oxidoreductase activity"/>
    <property type="evidence" value="ECO:0007669"/>
    <property type="project" value="UniProtKB-KW"/>
</dbReference>
<dbReference type="Gene3D" id="3.40.50.720">
    <property type="entry name" value="NAD(P)-binding Rossmann-like Domain"/>
    <property type="match status" value="1"/>
</dbReference>
<feature type="domain" description="Alcohol dehydrogenase-like C-terminal" evidence="7">
    <location>
        <begin position="185"/>
        <end position="308"/>
    </location>
</feature>
<evidence type="ECO:0000256" key="5">
    <source>
        <dbReference type="ARBA" id="ARBA00023002"/>
    </source>
</evidence>
<keyword evidence="3 6" id="KW-0479">Metal-binding</keyword>
<dbReference type="OrthoDB" id="9809185at2"/>
<keyword evidence="10" id="KW-1185">Reference proteome</keyword>
<comment type="similarity">
    <text evidence="2 6">Belongs to the zinc-containing alcohol dehydrogenase family.</text>
</comment>
<dbReference type="InterPro" id="IPR013149">
    <property type="entry name" value="ADH-like_C"/>
</dbReference>
<protein>
    <submittedName>
        <fullName evidence="9">L-idonate 5-dehydrogenase</fullName>
    </submittedName>
</protein>
<reference evidence="9 10" key="1">
    <citation type="submission" date="2016-10" db="EMBL/GenBank/DDBJ databases">
        <authorList>
            <person name="de Groot N.N."/>
        </authorList>
    </citation>
    <scope>NUCLEOTIDE SEQUENCE [LARGE SCALE GENOMIC DNA]</scope>
    <source>
        <strain evidence="10">KMM 9023,NRIC 0796,JCM 17311,KCTC 23692</strain>
    </source>
</reference>
<evidence type="ECO:0000259" key="7">
    <source>
        <dbReference type="Pfam" id="PF00107"/>
    </source>
</evidence>
<dbReference type="STRING" id="871652.SAMN04515673_10483"/>
<dbReference type="RefSeq" id="WP_092078774.1">
    <property type="nucleotide sequence ID" value="NZ_FOYI01000004.1"/>
</dbReference>
<dbReference type="Pfam" id="PF00107">
    <property type="entry name" value="ADH_zinc_N"/>
    <property type="match status" value="1"/>
</dbReference>
<evidence type="ECO:0000313" key="10">
    <source>
        <dbReference type="Proteomes" id="UP000199302"/>
    </source>
</evidence>
<dbReference type="InterPro" id="IPR013154">
    <property type="entry name" value="ADH-like_N"/>
</dbReference>
<dbReference type="SUPFAM" id="SSF50129">
    <property type="entry name" value="GroES-like"/>
    <property type="match status" value="1"/>
</dbReference>
<dbReference type="InterPro" id="IPR011032">
    <property type="entry name" value="GroES-like_sf"/>
</dbReference>
<comment type="cofactor">
    <cofactor evidence="1 6">
        <name>Zn(2+)</name>
        <dbReference type="ChEBI" id="CHEBI:29105"/>
    </cofactor>
</comment>